<reference evidence="1" key="1">
    <citation type="submission" date="2020-05" db="EMBL/GenBank/DDBJ databases">
        <title>WGS assembly of Panicum virgatum.</title>
        <authorList>
            <person name="Lovell J.T."/>
            <person name="Jenkins J."/>
            <person name="Shu S."/>
            <person name="Juenger T.E."/>
            <person name="Schmutz J."/>
        </authorList>
    </citation>
    <scope>NUCLEOTIDE SEQUENCE</scope>
    <source>
        <strain evidence="1">AP13</strain>
    </source>
</reference>
<keyword evidence="2" id="KW-1185">Reference proteome</keyword>
<comment type="caution">
    <text evidence="1">The sequence shown here is derived from an EMBL/GenBank/DDBJ whole genome shotgun (WGS) entry which is preliminary data.</text>
</comment>
<dbReference type="AlphaFoldDB" id="A0A8T0QGF5"/>
<gene>
    <name evidence="1" type="ORF">PVAP13_7KG202455</name>
</gene>
<accession>A0A8T0QGF5</accession>
<dbReference type="PANTHER" id="PTHR36617:SF17">
    <property type="entry name" value="OS01G0114800 PROTEIN"/>
    <property type="match status" value="1"/>
</dbReference>
<evidence type="ECO:0000313" key="1">
    <source>
        <dbReference type="EMBL" id="KAG2572813.1"/>
    </source>
</evidence>
<dbReference type="Proteomes" id="UP000823388">
    <property type="component" value="Chromosome 7K"/>
</dbReference>
<proteinExistence type="predicted"/>
<name>A0A8T0QGF5_PANVG</name>
<dbReference type="EMBL" id="CM029049">
    <property type="protein sequence ID" value="KAG2572813.1"/>
    <property type="molecule type" value="Genomic_DNA"/>
</dbReference>
<sequence length="196" mass="21912">MFAISVVTSIGNGKNTLFRSDRWIHGSRLEDLAPNVFKSVPIRVRNKRTVAEALHKLTWVTDIRGALGWQGLAEYLELWDTLAGITLNTNDDAHIWWFDSSGIFSTKSAYRYSSSVLLPLSLGKGYGNLGHRANAKSLFGWLSRAAAGQQIGYKKEDYLTLTAAHFATRRMKQFSTSSLHACSLDNSGFTFYSPWV</sequence>
<dbReference type="PANTHER" id="PTHR36617">
    <property type="entry name" value="PROTEIN, PUTATIVE-RELATED"/>
    <property type="match status" value="1"/>
</dbReference>
<evidence type="ECO:0000313" key="2">
    <source>
        <dbReference type="Proteomes" id="UP000823388"/>
    </source>
</evidence>
<organism evidence="1 2">
    <name type="scientific">Panicum virgatum</name>
    <name type="common">Blackwell switchgrass</name>
    <dbReference type="NCBI Taxonomy" id="38727"/>
    <lineage>
        <taxon>Eukaryota</taxon>
        <taxon>Viridiplantae</taxon>
        <taxon>Streptophyta</taxon>
        <taxon>Embryophyta</taxon>
        <taxon>Tracheophyta</taxon>
        <taxon>Spermatophyta</taxon>
        <taxon>Magnoliopsida</taxon>
        <taxon>Liliopsida</taxon>
        <taxon>Poales</taxon>
        <taxon>Poaceae</taxon>
        <taxon>PACMAD clade</taxon>
        <taxon>Panicoideae</taxon>
        <taxon>Panicodae</taxon>
        <taxon>Paniceae</taxon>
        <taxon>Panicinae</taxon>
        <taxon>Panicum</taxon>
        <taxon>Panicum sect. Hiantes</taxon>
    </lineage>
</organism>
<protein>
    <submittedName>
        <fullName evidence="1">Uncharacterized protein</fullName>
    </submittedName>
</protein>